<reference evidence="3" key="1">
    <citation type="submission" date="2016-06" db="UniProtKB">
        <authorList>
            <consortium name="WormBaseParasite"/>
        </authorList>
    </citation>
    <scope>IDENTIFICATION</scope>
</reference>
<name>A0A183II42_9BILA</name>
<dbReference type="EMBL" id="UZAM01007667">
    <property type="protein sequence ID" value="VDP00656.1"/>
    <property type="molecule type" value="Genomic_DNA"/>
</dbReference>
<evidence type="ECO:0000313" key="2">
    <source>
        <dbReference type="Proteomes" id="UP000270296"/>
    </source>
</evidence>
<accession>A0A183II42</accession>
<protein>
    <submittedName>
        <fullName evidence="3">Integrase</fullName>
    </submittedName>
</protein>
<keyword evidence="2" id="KW-1185">Reference proteome</keyword>
<proteinExistence type="predicted"/>
<dbReference type="WBParaSite" id="SBAD_0000344101-mRNA-1">
    <property type="protein sequence ID" value="SBAD_0000344101-mRNA-1"/>
    <property type="gene ID" value="SBAD_0000344101"/>
</dbReference>
<reference evidence="1 2" key="2">
    <citation type="submission" date="2018-11" db="EMBL/GenBank/DDBJ databases">
        <authorList>
            <consortium name="Pathogen Informatics"/>
        </authorList>
    </citation>
    <scope>NUCLEOTIDE SEQUENCE [LARGE SCALE GENOMIC DNA]</scope>
</reference>
<evidence type="ECO:0000313" key="1">
    <source>
        <dbReference type="EMBL" id="VDP00656.1"/>
    </source>
</evidence>
<dbReference type="AlphaFoldDB" id="A0A183II42"/>
<evidence type="ECO:0000313" key="3">
    <source>
        <dbReference type="WBParaSite" id="SBAD_0000344101-mRNA-1"/>
    </source>
</evidence>
<sequence length="85" mass="9792">MSKLAADHSCRSKTSMKSKAQVAYDLDPVGIRRHSYRTRRESKCRNVHAAYVRLVTGWRSPKTINMRCRRQRGADRKNCVASDNP</sequence>
<organism evidence="3">
    <name type="scientific">Soboliphyme baturini</name>
    <dbReference type="NCBI Taxonomy" id="241478"/>
    <lineage>
        <taxon>Eukaryota</taxon>
        <taxon>Metazoa</taxon>
        <taxon>Ecdysozoa</taxon>
        <taxon>Nematoda</taxon>
        <taxon>Enoplea</taxon>
        <taxon>Dorylaimia</taxon>
        <taxon>Dioctophymatida</taxon>
        <taxon>Dioctophymatoidea</taxon>
        <taxon>Soboliphymatidae</taxon>
        <taxon>Soboliphyme</taxon>
    </lineage>
</organism>
<dbReference type="Proteomes" id="UP000270296">
    <property type="component" value="Unassembled WGS sequence"/>
</dbReference>
<gene>
    <name evidence="1" type="ORF">SBAD_LOCUS3287</name>
</gene>